<evidence type="ECO:0000256" key="11">
    <source>
        <dbReference type="ARBA" id="ARBA00023304"/>
    </source>
</evidence>
<protein>
    <recommendedName>
        <fullName evidence="7">3-isopropylmalate dehydratase small subunit</fullName>
        <ecNumber evidence="6">4.2.1.33</ecNumber>
    </recommendedName>
    <alternativeName>
        <fullName evidence="12">Alpha-IPM isomerase</fullName>
    </alternativeName>
    <alternativeName>
        <fullName evidence="13">Isopropylmalate isomerase</fullName>
    </alternativeName>
</protein>
<evidence type="ECO:0000256" key="8">
    <source>
        <dbReference type="ARBA" id="ARBA00022430"/>
    </source>
</evidence>
<dbReference type="InterPro" id="IPR004431">
    <property type="entry name" value="3-IsopropMal_deHydase_ssu"/>
</dbReference>
<dbReference type="Pfam" id="PF00694">
    <property type="entry name" value="Aconitase_C"/>
    <property type="match status" value="1"/>
</dbReference>
<evidence type="ECO:0000256" key="6">
    <source>
        <dbReference type="ARBA" id="ARBA00011998"/>
    </source>
</evidence>
<comment type="function">
    <text evidence="2">Catalyzes the isomerization between 2-isopropylmalate and 3-isopropylmalate, via the formation of 2-isopropylmaleate.</text>
</comment>
<gene>
    <name evidence="15" type="primary">leuD</name>
    <name evidence="15" type="ORF">ACFQZ7_09025</name>
</gene>
<evidence type="ECO:0000256" key="13">
    <source>
        <dbReference type="ARBA" id="ARBA00033368"/>
    </source>
</evidence>
<reference evidence="16" key="1">
    <citation type="journal article" date="2019" name="Int. J. Syst. Evol. Microbiol.">
        <title>The Global Catalogue of Microorganisms (GCM) 10K type strain sequencing project: providing services to taxonomists for standard genome sequencing and annotation.</title>
        <authorList>
            <consortium name="The Broad Institute Genomics Platform"/>
            <consortium name="The Broad Institute Genome Sequencing Center for Infectious Disease"/>
            <person name="Wu L."/>
            <person name="Ma J."/>
        </authorList>
    </citation>
    <scope>NUCLEOTIDE SEQUENCE [LARGE SCALE GENOMIC DNA]</scope>
    <source>
        <strain evidence="16">CCM 8925</strain>
    </source>
</reference>
<keyword evidence="11" id="KW-0100">Branched-chain amino acid biosynthesis</keyword>
<dbReference type="NCBIfam" id="TIGR00171">
    <property type="entry name" value="leuD"/>
    <property type="match status" value="1"/>
</dbReference>
<evidence type="ECO:0000256" key="2">
    <source>
        <dbReference type="ARBA" id="ARBA00002695"/>
    </source>
</evidence>
<name>A0ABW3EEV4_9LACO</name>
<dbReference type="EMBL" id="JBHTIO010000042">
    <property type="protein sequence ID" value="MFD0897862.1"/>
    <property type="molecule type" value="Genomic_DNA"/>
</dbReference>
<evidence type="ECO:0000256" key="7">
    <source>
        <dbReference type="ARBA" id="ARBA00017233"/>
    </source>
</evidence>
<evidence type="ECO:0000256" key="9">
    <source>
        <dbReference type="ARBA" id="ARBA00022605"/>
    </source>
</evidence>
<dbReference type="InterPro" id="IPR050075">
    <property type="entry name" value="LeuD"/>
</dbReference>
<dbReference type="InterPro" id="IPR033940">
    <property type="entry name" value="IPMI_Swivel"/>
</dbReference>
<dbReference type="PANTHER" id="PTHR43345">
    <property type="entry name" value="3-ISOPROPYLMALATE DEHYDRATASE SMALL SUBUNIT 2-RELATED-RELATED"/>
    <property type="match status" value="1"/>
</dbReference>
<evidence type="ECO:0000256" key="5">
    <source>
        <dbReference type="ARBA" id="ARBA00011271"/>
    </source>
</evidence>
<dbReference type="GO" id="GO:0003861">
    <property type="term" value="F:3-isopropylmalate dehydratase activity"/>
    <property type="evidence" value="ECO:0007669"/>
    <property type="project" value="UniProtKB-EC"/>
</dbReference>
<evidence type="ECO:0000259" key="14">
    <source>
        <dbReference type="Pfam" id="PF00694"/>
    </source>
</evidence>
<keyword evidence="16" id="KW-1185">Reference proteome</keyword>
<evidence type="ECO:0000256" key="10">
    <source>
        <dbReference type="ARBA" id="ARBA00023239"/>
    </source>
</evidence>
<sequence>MQPIKIITSHIVPVMTDNIDTDQLVSRDSLKKVNKVSLAAMLFYGQRYLASGAKNPTFPLNDPRRAGAQILVTGRNFGCGSSWEHAAWALRDYGFRAVIAKNFNDIFYMNAIKNGILPLELTAAQCDELAALPADTEVTIDLPQQTVQVGTRQFTFTIDPLWKDKLQRGTSDIAMTAKHAEQIAQFEHNLGE</sequence>
<proteinExistence type="inferred from homology"/>
<keyword evidence="9" id="KW-0028">Amino-acid biosynthesis</keyword>
<dbReference type="SUPFAM" id="SSF52016">
    <property type="entry name" value="LeuD/IlvD-like"/>
    <property type="match status" value="1"/>
</dbReference>
<comment type="caution">
    <text evidence="15">The sequence shown here is derived from an EMBL/GenBank/DDBJ whole genome shotgun (WGS) entry which is preliminary data.</text>
</comment>
<dbReference type="RefSeq" id="WP_137638167.1">
    <property type="nucleotide sequence ID" value="NZ_BJDN01000019.1"/>
</dbReference>
<dbReference type="InterPro" id="IPR015928">
    <property type="entry name" value="Aconitase/3IPM_dehydase_swvl"/>
</dbReference>
<feature type="domain" description="Aconitase A/isopropylmalate dehydratase small subunit swivel" evidence="14">
    <location>
        <begin position="10"/>
        <end position="122"/>
    </location>
</feature>
<comment type="subunit">
    <text evidence="5">Heterodimer of LeuC and LeuD.</text>
</comment>
<comment type="similarity">
    <text evidence="4">Belongs to the LeuD family. LeuD type 1 subfamily.</text>
</comment>
<evidence type="ECO:0000256" key="4">
    <source>
        <dbReference type="ARBA" id="ARBA00009845"/>
    </source>
</evidence>
<dbReference type="CDD" id="cd01577">
    <property type="entry name" value="IPMI_Swivel"/>
    <property type="match status" value="1"/>
</dbReference>
<evidence type="ECO:0000256" key="1">
    <source>
        <dbReference type="ARBA" id="ARBA00000491"/>
    </source>
</evidence>
<dbReference type="NCBIfam" id="NF002458">
    <property type="entry name" value="PRK01641.1"/>
    <property type="match status" value="1"/>
</dbReference>
<evidence type="ECO:0000256" key="12">
    <source>
        <dbReference type="ARBA" id="ARBA00031631"/>
    </source>
</evidence>
<evidence type="ECO:0000256" key="3">
    <source>
        <dbReference type="ARBA" id="ARBA00004729"/>
    </source>
</evidence>
<organism evidence="15 16">
    <name type="scientific">Loigolactobacillus binensis</name>
    <dbReference type="NCBI Taxonomy" id="2559922"/>
    <lineage>
        <taxon>Bacteria</taxon>
        <taxon>Bacillati</taxon>
        <taxon>Bacillota</taxon>
        <taxon>Bacilli</taxon>
        <taxon>Lactobacillales</taxon>
        <taxon>Lactobacillaceae</taxon>
        <taxon>Loigolactobacillus</taxon>
    </lineage>
</organism>
<comment type="catalytic activity">
    <reaction evidence="1">
        <text>(2R,3S)-3-isopropylmalate = (2S)-2-isopropylmalate</text>
        <dbReference type="Rhea" id="RHEA:32287"/>
        <dbReference type="ChEBI" id="CHEBI:1178"/>
        <dbReference type="ChEBI" id="CHEBI:35121"/>
        <dbReference type="EC" id="4.2.1.33"/>
    </reaction>
</comment>
<dbReference type="InterPro" id="IPR000573">
    <property type="entry name" value="AconitaseA/IPMdHydase_ssu_swvl"/>
</dbReference>
<keyword evidence="8" id="KW-0432">Leucine biosynthesis</keyword>
<evidence type="ECO:0000313" key="15">
    <source>
        <dbReference type="EMBL" id="MFD0897862.1"/>
    </source>
</evidence>
<dbReference type="Proteomes" id="UP001597104">
    <property type="component" value="Unassembled WGS sequence"/>
</dbReference>
<dbReference type="EC" id="4.2.1.33" evidence="6"/>
<comment type="pathway">
    <text evidence="3">Amino-acid biosynthesis; L-leucine biosynthesis; L-leucine from 3-methyl-2-oxobutanoate: step 2/4.</text>
</comment>
<accession>A0ABW3EEV4</accession>
<dbReference type="PANTHER" id="PTHR43345:SF5">
    <property type="entry name" value="3-ISOPROPYLMALATE DEHYDRATASE SMALL SUBUNIT"/>
    <property type="match status" value="1"/>
</dbReference>
<evidence type="ECO:0000313" key="16">
    <source>
        <dbReference type="Proteomes" id="UP001597104"/>
    </source>
</evidence>
<dbReference type="Gene3D" id="3.20.19.10">
    <property type="entry name" value="Aconitase, domain 4"/>
    <property type="match status" value="1"/>
</dbReference>
<keyword evidence="10 15" id="KW-0456">Lyase</keyword>